<evidence type="ECO:0000256" key="14">
    <source>
        <dbReference type="ARBA" id="ARBA00030984"/>
    </source>
</evidence>
<feature type="region of interest" description="Disordered" evidence="16">
    <location>
        <begin position="65"/>
        <end position="97"/>
    </location>
</feature>
<accession>A0ABM0JM49</accession>
<protein>
    <recommendedName>
        <fullName evidence="4">BRISC and BRCA1-A complex member 1</fullName>
    </recommendedName>
    <alternativeName>
        <fullName evidence="14">Mediator of RAP80 interactions and targeting subunit of 40 kDa</fullName>
    </alternativeName>
    <alternativeName>
        <fullName evidence="15">New component of the BRCA1-A complex</fullName>
    </alternativeName>
</protein>
<evidence type="ECO:0000256" key="12">
    <source>
        <dbReference type="ARBA" id="ARBA00023242"/>
    </source>
</evidence>
<comment type="similarity">
    <text evidence="3">Belongs to the BABAM1 family.</text>
</comment>
<keyword evidence="17" id="KW-1185">Reference proteome</keyword>
<keyword evidence="5" id="KW-0963">Cytoplasm</keyword>
<dbReference type="Proteomes" id="UP000694888">
    <property type="component" value="Unplaced"/>
</dbReference>
<evidence type="ECO:0000313" key="18">
    <source>
        <dbReference type="RefSeq" id="XP_005096919.1"/>
    </source>
</evidence>
<keyword evidence="6" id="KW-0132">Cell division</keyword>
<sequence length="379" mass="41830">MDVPDKTVSCSSLEHSDLDVEDLGLSPTPTLTTACAGTGRPSKRNPNADVLEDCDVILEKPVITSNDPTSGVDERKNRMDAGENIGGNDDNEFKTSKSKSNLVAKQQGTEIMENVVQENQATSRDGTKIQNPPTVVCPRVNCPEKIVICLDLSEEMGSTTFSSRAGDKFSSLELARRSIRMFVMHKSQMNPNHEFSLLVFHDDSTMIHNLTKRAKDVLNTLDEIDMATKLSEPLDLSHMFQTVKDNVDLPEVIGDPQVIPPPYVVRVLLVYGRSQSVPVGAGSDVQKELESSPYFFTDVLYIHQPPSEGNKCEEIFSSLCDLDHNGLSYIFEVSKYTPILNSGAKLLAHPLQRPQQLQAAYKIGTTPSAPQPMMEEKLH</sequence>
<evidence type="ECO:0000256" key="4">
    <source>
        <dbReference type="ARBA" id="ARBA00019437"/>
    </source>
</evidence>
<dbReference type="Gene3D" id="3.40.50.410">
    <property type="entry name" value="von Willebrand factor, type A domain"/>
    <property type="match status" value="1"/>
</dbReference>
<feature type="region of interest" description="Disordered" evidence="16">
    <location>
        <begin position="1"/>
        <end position="47"/>
    </location>
</feature>
<dbReference type="InterPro" id="IPR036465">
    <property type="entry name" value="vWFA_dom_sf"/>
</dbReference>
<keyword evidence="10" id="KW-0156">Chromatin regulator</keyword>
<keyword evidence="7" id="KW-0227">DNA damage</keyword>
<keyword evidence="12" id="KW-0539">Nucleus</keyword>
<dbReference type="PANTHER" id="PTHR15660:SF1">
    <property type="entry name" value="BRISC AND BRCA1-A COMPLEX MEMBER 1"/>
    <property type="match status" value="1"/>
</dbReference>
<evidence type="ECO:0000256" key="10">
    <source>
        <dbReference type="ARBA" id="ARBA00022853"/>
    </source>
</evidence>
<dbReference type="SUPFAM" id="SSF53300">
    <property type="entry name" value="vWA-like"/>
    <property type="match status" value="1"/>
</dbReference>
<dbReference type="InterPro" id="IPR026126">
    <property type="entry name" value="BABAM1"/>
</dbReference>
<evidence type="ECO:0000256" key="15">
    <source>
        <dbReference type="ARBA" id="ARBA00031038"/>
    </source>
</evidence>
<organism evidence="17 18">
    <name type="scientific">Aplysia californica</name>
    <name type="common">California sea hare</name>
    <dbReference type="NCBI Taxonomy" id="6500"/>
    <lineage>
        <taxon>Eukaryota</taxon>
        <taxon>Metazoa</taxon>
        <taxon>Spiralia</taxon>
        <taxon>Lophotrochozoa</taxon>
        <taxon>Mollusca</taxon>
        <taxon>Gastropoda</taxon>
        <taxon>Heterobranchia</taxon>
        <taxon>Euthyneura</taxon>
        <taxon>Tectipleura</taxon>
        <taxon>Aplysiida</taxon>
        <taxon>Aplysioidea</taxon>
        <taxon>Aplysiidae</taxon>
        <taxon>Aplysia</taxon>
    </lineage>
</organism>
<evidence type="ECO:0000256" key="16">
    <source>
        <dbReference type="SAM" id="MobiDB-lite"/>
    </source>
</evidence>
<dbReference type="RefSeq" id="XP_005096919.1">
    <property type="nucleotide sequence ID" value="XM_005096862.3"/>
</dbReference>
<gene>
    <name evidence="18" type="primary">LOC101851574</name>
</gene>
<keyword evidence="11" id="KW-0234">DNA repair</keyword>
<evidence type="ECO:0000256" key="7">
    <source>
        <dbReference type="ARBA" id="ARBA00022763"/>
    </source>
</evidence>
<proteinExistence type="inferred from homology"/>
<comment type="subcellular location">
    <subcellularLocation>
        <location evidence="2">Cytoplasm</location>
    </subcellularLocation>
    <subcellularLocation>
        <location evidence="1">Nucleus</location>
    </subcellularLocation>
</comment>
<evidence type="ECO:0000256" key="6">
    <source>
        <dbReference type="ARBA" id="ARBA00022618"/>
    </source>
</evidence>
<reference evidence="18" key="1">
    <citation type="submission" date="2025-08" db="UniProtKB">
        <authorList>
            <consortium name="RefSeq"/>
        </authorList>
    </citation>
    <scope>IDENTIFICATION</scope>
</reference>
<dbReference type="CDD" id="cd21502">
    <property type="entry name" value="vWA_BABAM1"/>
    <property type="match status" value="1"/>
</dbReference>
<keyword evidence="9" id="KW-0833">Ubl conjugation pathway</keyword>
<evidence type="ECO:0000256" key="11">
    <source>
        <dbReference type="ARBA" id="ARBA00023204"/>
    </source>
</evidence>
<keyword evidence="13" id="KW-0131">Cell cycle</keyword>
<evidence type="ECO:0000256" key="8">
    <source>
        <dbReference type="ARBA" id="ARBA00022776"/>
    </source>
</evidence>
<evidence type="ECO:0000256" key="1">
    <source>
        <dbReference type="ARBA" id="ARBA00004123"/>
    </source>
</evidence>
<name>A0ABM0JM49_APLCA</name>
<keyword evidence="8" id="KW-0498">Mitosis</keyword>
<evidence type="ECO:0000256" key="13">
    <source>
        <dbReference type="ARBA" id="ARBA00023306"/>
    </source>
</evidence>
<evidence type="ECO:0000256" key="9">
    <source>
        <dbReference type="ARBA" id="ARBA00022786"/>
    </source>
</evidence>
<evidence type="ECO:0000256" key="5">
    <source>
        <dbReference type="ARBA" id="ARBA00022490"/>
    </source>
</evidence>
<feature type="compositionally biased region" description="Basic and acidic residues" evidence="16">
    <location>
        <begin position="72"/>
        <end position="81"/>
    </location>
</feature>
<evidence type="ECO:0000256" key="3">
    <source>
        <dbReference type="ARBA" id="ARBA00010809"/>
    </source>
</evidence>
<evidence type="ECO:0000313" key="17">
    <source>
        <dbReference type="Proteomes" id="UP000694888"/>
    </source>
</evidence>
<dbReference type="GeneID" id="101851574"/>
<dbReference type="PANTHER" id="PTHR15660">
    <property type="entry name" value="BRISC AND BRCA1-A COMPLEX MEMBER 1"/>
    <property type="match status" value="1"/>
</dbReference>
<dbReference type="PROSITE" id="PS51257">
    <property type="entry name" value="PROKAR_LIPOPROTEIN"/>
    <property type="match status" value="1"/>
</dbReference>
<evidence type="ECO:0000256" key="2">
    <source>
        <dbReference type="ARBA" id="ARBA00004496"/>
    </source>
</evidence>